<evidence type="ECO:0000313" key="11">
    <source>
        <dbReference type="Proteomes" id="UP000250266"/>
    </source>
</evidence>
<feature type="region of interest" description="Disordered" evidence="7">
    <location>
        <begin position="1"/>
        <end position="29"/>
    </location>
</feature>
<dbReference type="GO" id="GO:0016020">
    <property type="term" value="C:membrane"/>
    <property type="evidence" value="ECO:0007669"/>
    <property type="project" value="UniProtKB-SubCell"/>
</dbReference>
<dbReference type="PANTHER" id="PTHR43341:SF1">
    <property type="entry name" value="GENERAL AMINO-ACID PERMEASE GAP1"/>
    <property type="match status" value="1"/>
</dbReference>
<dbReference type="OrthoDB" id="3900342at2759"/>
<evidence type="ECO:0000256" key="5">
    <source>
        <dbReference type="ARBA" id="ARBA00022989"/>
    </source>
</evidence>
<feature type="transmembrane region" description="Helical" evidence="8">
    <location>
        <begin position="89"/>
        <end position="108"/>
    </location>
</feature>
<protein>
    <recommendedName>
        <fullName evidence="9">Amino acid permease/ SLC12A domain-containing protein</fullName>
    </recommendedName>
</protein>
<dbReference type="InterPro" id="IPR004840">
    <property type="entry name" value="Amino_acid_permease_CS"/>
</dbReference>
<comment type="subcellular location">
    <subcellularLocation>
        <location evidence="1">Membrane</location>
        <topology evidence="1">Multi-pass membrane protein</topology>
    </subcellularLocation>
</comment>
<keyword evidence="5 8" id="KW-1133">Transmembrane helix</keyword>
<accession>A0A8E2DX96</accession>
<dbReference type="Pfam" id="PF00324">
    <property type="entry name" value="AA_permease"/>
    <property type="match status" value="1"/>
</dbReference>
<evidence type="ECO:0000313" key="10">
    <source>
        <dbReference type="EMBL" id="OCK73392.1"/>
    </source>
</evidence>
<gene>
    <name evidence="10" type="ORF">K432DRAFT_312901</name>
</gene>
<evidence type="ECO:0000256" key="4">
    <source>
        <dbReference type="ARBA" id="ARBA00022970"/>
    </source>
</evidence>
<dbReference type="AlphaFoldDB" id="A0A8E2DX96"/>
<proteinExistence type="predicted"/>
<organism evidence="10 11">
    <name type="scientific">Lepidopterella palustris CBS 459.81</name>
    <dbReference type="NCBI Taxonomy" id="1314670"/>
    <lineage>
        <taxon>Eukaryota</taxon>
        <taxon>Fungi</taxon>
        <taxon>Dikarya</taxon>
        <taxon>Ascomycota</taxon>
        <taxon>Pezizomycotina</taxon>
        <taxon>Dothideomycetes</taxon>
        <taxon>Pleosporomycetidae</taxon>
        <taxon>Mytilinidiales</taxon>
        <taxon>Argynnaceae</taxon>
        <taxon>Lepidopterella</taxon>
    </lineage>
</organism>
<name>A0A8E2DX96_9PEZI</name>
<sequence>MRKGSDGRYTPESQSQSQSQFPYDYGDTSEHRDGLGRRILNGFKREPNLLITRNGALGADGKVFDVESAAQNTANSPLARKLKGRHLQMIAIGGSIGTGLFVGSGSALAHGGPASLLIAFCLIGVMLYCTVHALGEMAVLFPVAGSFSAYSTRFLDPAWGFAMGWK</sequence>
<dbReference type="PANTHER" id="PTHR43341">
    <property type="entry name" value="AMINO ACID PERMEASE"/>
    <property type="match status" value="1"/>
</dbReference>
<keyword evidence="2" id="KW-0813">Transport</keyword>
<evidence type="ECO:0000256" key="6">
    <source>
        <dbReference type="ARBA" id="ARBA00023136"/>
    </source>
</evidence>
<dbReference type="Gene3D" id="1.20.1740.10">
    <property type="entry name" value="Amino acid/polyamine transporter I"/>
    <property type="match status" value="1"/>
</dbReference>
<keyword evidence="6 8" id="KW-0472">Membrane</keyword>
<evidence type="ECO:0000256" key="2">
    <source>
        <dbReference type="ARBA" id="ARBA00022448"/>
    </source>
</evidence>
<dbReference type="GO" id="GO:0015171">
    <property type="term" value="F:amino acid transmembrane transporter activity"/>
    <property type="evidence" value="ECO:0007669"/>
    <property type="project" value="TreeGrafter"/>
</dbReference>
<evidence type="ECO:0000256" key="3">
    <source>
        <dbReference type="ARBA" id="ARBA00022692"/>
    </source>
</evidence>
<evidence type="ECO:0000256" key="7">
    <source>
        <dbReference type="SAM" id="MobiDB-lite"/>
    </source>
</evidence>
<keyword evidence="3 8" id="KW-0812">Transmembrane</keyword>
<evidence type="ECO:0000259" key="9">
    <source>
        <dbReference type="Pfam" id="PF00324"/>
    </source>
</evidence>
<reference evidence="10 11" key="1">
    <citation type="journal article" date="2016" name="Nat. Commun.">
        <title>Ectomycorrhizal ecology is imprinted in the genome of the dominant symbiotic fungus Cenococcum geophilum.</title>
        <authorList>
            <consortium name="DOE Joint Genome Institute"/>
            <person name="Peter M."/>
            <person name="Kohler A."/>
            <person name="Ohm R.A."/>
            <person name="Kuo A."/>
            <person name="Krutzmann J."/>
            <person name="Morin E."/>
            <person name="Arend M."/>
            <person name="Barry K.W."/>
            <person name="Binder M."/>
            <person name="Choi C."/>
            <person name="Clum A."/>
            <person name="Copeland A."/>
            <person name="Grisel N."/>
            <person name="Haridas S."/>
            <person name="Kipfer T."/>
            <person name="LaButti K."/>
            <person name="Lindquist E."/>
            <person name="Lipzen A."/>
            <person name="Maire R."/>
            <person name="Meier B."/>
            <person name="Mihaltcheva S."/>
            <person name="Molinier V."/>
            <person name="Murat C."/>
            <person name="Poggeler S."/>
            <person name="Quandt C.A."/>
            <person name="Sperisen C."/>
            <person name="Tritt A."/>
            <person name="Tisserant E."/>
            <person name="Crous P.W."/>
            <person name="Henrissat B."/>
            <person name="Nehls U."/>
            <person name="Egli S."/>
            <person name="Spatafora J.W."/>
            <person name="Grigoriev I.V."/>
            <person name="Martin F.M."/>
        </authorList>
    </citation>
    <scope>NUCLEOTIDE SEQUENCE [LARGE SCALE GENOMIC DNA]</scope>
    <source>
        <strain evidence="10 11">CBS 459.81</strain>
    </source>
</reference>
<dbReference type="InterPro" id="IPR004841">
    <property type="entry name" value="AA-permease/SLC12A_dom"/>
</dbReference>
<keyword evidence="11" id="KW-1185">Reference proteome</keyword>
<dbReference type="InterPro" id="IPR050524">
    <property type="entry name" value="APC_YAT"/>
</dbReference>
<evidence type="ECO:0000256" key="1">
    <source>
        <dbReference type="ARBA" id="ARBA00004141"/>
    </source>
</evidence>
<keyword evidence="4" id="KW-0029">Amino-acid transport</keyword>
<dbReference type="EMBL" id="KV745794">
    <property type="protein sequence ID" value="OCK73392.1"/>
    <property type="molecule type" value="Genomic_DNA"/>
</dbReference>
<evidence type="ECO:0000256" key="8">
    <source>
        <dbReference type="SAM" id="Phobius"/>
    </source>
</evidence>
<dbReference type="Proteomes" id="UP000250266">
    <property type="component" value="Unassembled WGS sequence"/>
</dbReference>
<feature type="transmembrane region" description="Helical" evidence="8">
    <location>
        <begin position="114"/>
        <end position="134"/>
    </location>
</feature>
<feature type="domain" description="Amino acid permease/ SLC12A" evidence="9">
    <location>
        <begin position="86"/>
        <end position="165"/>
    </location>
</feature>
<dbReference type="PROSITE" id="PS00218">
    <property type="entry name" value="AMINO_ACID_PERMEASE_1"/>
    <property type="match status" value="1"/>
</dbReference>